<proteinExistence type="predicted"/>
<dbReference type="NCBIfam" id="NF005034">
    <property type="entry name" value="PRK06446.1"/>
    <property type="match status" value="1"/>
</dbReference>
<keyword evidence="6" id="KW-1185">Reference proteome</keyword>
<evidence type="ECO:0000313" key="6">
    <source>
        <dbReference type="Proteomes" id="UP000831181"/>
    </source>
</evidence>
<dbReference type="GO" id="GO:0005829">
    <property type="term" value="C:cytosol"/>
    <property type="evidence" value="ECO:0007669"/>
    <property type="project" value="TreeGrafter"/>
</dbReference>
<dbReference type="PANTHER" id="PTHR43270">
    <property type="entry name" value="BETA-ALA-HIS DIPEPTIDASE"/>
    <property type="match status" value="1"/>
</dbReference>
<organism evidence="5 6">
    <name type="scientific">Nicoliella spurrieriana</name>
    <dbReference type="NCBI Taxonomy" id="2925830"/>
    <lineage>
        <taxon>Bacteria</taxon>
        <taxon>Bacillati</taxon>
        <taxon>Bacillota</taxon>
        <taxon>Bacilli</taxon>
        <taxon>Lactobacillales</taxon>
        <taxon>Lactobacillaceae</taxon>
        <taxon>Nicoliella</taxon>
    </lineage>
</organism>
<dbReference type="Pfam" id="PF07687">
    <property type="entry name" value="M20_dimer"/>
    <property type="match status" value="1"/>
</dbReference>
<dbReference type="Pfam" id="PF01546">
    <property type="entry name" value="Peptidase_M20"/>
    <property type="match status" value="1"/>
</dbReference>
<protein>
    <submittedName>
        <fullName evidence="5">M20/M25/M40 family metallo-hydrolase</fullName>
    </submittedName>
</protein>
<feature type="domain" description="Peptidase M20 dimerisation" evidence="4">
    <location>
        <begin position="188"/>
        <end position="337"/>
    </location>
</feature>
<evidence type="ECO:0000256" key="1">
    <source>
        <dbReference type="ARBA" id="ARBA00022670"/>
    </source>
</evidence>
<keyword evidence="3" id="KW-0378">Hydrolase</keyword>
<accession>A0A976RQU2</accession>
<dbReference type="Gene3D" id="3.40.630.10">
    <property type="entry name" value="Zn peptidases"/>
    <property type="match status" value="1"/>
</dbReference>
<dbReference type="GO" id="GO:0046872">
    <property type="term" value="F:metal ion binding"/>
    <property type="evidence" value="ECO:0007669"/>
    <property type="project" value="UniProtKB-KW"/>
</dbReference>
<dbReference type="InterPro" id="IPR011650">
    <property type="entry name" value="Peptidase_M20_dimer"/>
</dbReference>
<keyword evidence="2" id="KW-0479">Metal-binding</keyword>
<keyword evidence="1" id="KW-0645">Protease</keyword>
<sequence length="450" mass="49773">MTEHTFYEYVKAHTTDFFDYIRFRSISAQNQEIPETADWLVQQFNALNAQQATKWNDQGGNPVVFAEFKGHSDKTILFYNHYDVQPPEPLAEWRSDPFEPTVNDGKIYARGICDDKGELMSRLTAIQYFQTHGGLPVNVKFFVEGGEEVGSPHIEDYVAAHREALSSDVCIWEGGGKDENDHFQITCGLKGIVDFDLSVTTADKDIHSSLAAYAPNAAWRLVQALASLRSPDGKVLVKGFYDDIEPLDDTTRAFISKMQFNAEKAANNVGLKRSLITDDPAYQLVNGATMTINGISSGYEGDGIKTIIPKAASAKADCRLAPGQDPEKVFDLISKQLVANGFTDVKLHYNIGEKPFRTNMNDPFVKLNERVAKSVYGNNVAVIPNTPGGGPAYPFYDVLHDPILMVGIHYAGSGPHAPNEHIRVTDYQQGTVFMMELLDAYGKEGEADAK</sequence>
<evidence type="ECO:0000256" key="2">
    <source>
        <dbReference type="ARBA" id="ARBA00022723"/>
    </source>
</evidence>
<dbReference type="SUPFAM" id="SSF53187">
    <property type="entry name" value="Zn-dependent exopeptidases"/>
    <property type="match status" value="1"/>
</dbReference>
<dbReference type="Proteomes" id="UP000831181">
    <property type="component" value="Plasmid p1unnamed"/>
</dbReference>
<keyword evidence="5" id="KW-0614">Plasmid</keyword>
<dbReference type="RefSeq" id="WP_260115941.1">
    <property type="nucleotide sequence ID" value="NZ_CP093360.1"/>
</dbReference>
<evidence type="ECO:0000313" key="5">
    <source>
        <dbReference type="EMBL" id="UQS86134.1"/>
    </source>
</evidence>
<reference evidence="5" key="1">
    <citation type="journal article" date="2022" name="Int. J. Syst. Evol. Microbiol.">
        <title>Apilactobacillus apisilvae sp. nov., Nicolia spurrieriana gen. nov. sp. nov., Bombilactobacillus folatiphilus sp. nov. and Bombilactobacillus thymidiniphilus sp. nov., four new lactic acid bacterial isolates from stingless bees Tetragonula carbonaria and Austroplebeia australis.</title>
        <authorList>
            <person name="Oliphant S.A."/>
            <person name="Watson-Haigh N.S."/>
            <person name="Sumby K.M."/>
            <person name="Gardner J."/>
            <person name="Groom S."/>
            <person name="Jiranek V."/>
        </authorList>
    </citation>
    <scope>NUCLEOTIDE SEQUENCE</scope>
    <source>
        <strain evidence="5">SGEP1_A5</strain>
    </source>
</reference>
<dbReference type="InterPro" id="IPR002933">
    <property type="entry name" value="Peptidase_M20"/>
</dbReference>
<name>A0A976RQU2_9LACO</name>
<dbReference type="KEGG" id="lbe:MOO44_00380"/>
<dbReference type="InterPro" id="IPR051458">
    <property type="entry name" value="Cyt/Met_Dipeptidase"/>
</dbReference>
<dbReference type="GO" id="GO:0009089">
    <property type="term" value="P:lysine biosynthetic process via diaminopimelate"/>
    <property type="evidence" value="ECO:0007669"/>
    <property type="project" value="TreeGrafter"/>
</dbReference>
<dbReference type="GO" id="GO:0008233">
    <property type="term" value="F:peptidase activity"/>
    <property type="evidence" value="ECO:0007669"/>
    <property type="project" value="UniProtKB-KW"/>
</dbReference>
<dbReference type="EMBL" id="CP093360">
    <property type="protein sequence ID" value="UQS86134.1"/>
    <property type="molecule type" value="Genomic_DNA"/>
</dbReference>
<geneLocation type="plasmid" evidence="5 6">
    <name>p1unnamed</name>
</geneLocation>
<dbReference type="GO" id="GO:0009014">
    <property type="term" value="F:succinyl-diaminopimelate desuccinylase activity"/>
    <property type="evidence" value="ECO:0007669"/>
    <property type="project" value="TreeGrafter"/>
</dbReference>
<evidence type="ECO:0000259" key="4">
    <source>
        <dbReference type="Pfam" id="PF07687"/>
    </source>
</evidence>
<gene>
    <name evidence="5" type="ORF">MOO44_00380</name>
</gene>
<dbReference type="GO" id="GO:0006508">
    <property type="term" value="P:proteolysis"/>
    <property type="evidence" value="ECO:0007669"/>
    <property type="project" value="UniProtKB-KW"/>
</dbReference>
<dbReference type="AlphaFoldDB" id="A0A976RQU2"/>
<dbReference type="Gene3D" id="3.30.70.360">
    <property type="match status" value="1"/>
</dbReference>
<dbReference type="PANTHER" id="PTHR43270:SF8">
    <property type="entry name" value="DI- AND TRIPEPTIDASE DUG2-RELATED"/>
    <property type="match status" value="1"/>
</dbReference>
<evidence type="ECO:0000256" key="3">
    <source>
        <dbReference type="ARBA" id="ARBA00022801"/>
    </source>
</evidence>